<dbReference type="Pfam" id="PF01757">
    <property type="entry name" value="Acyl_transf_3"/>
    <property type="match status" value="1"/>
</dbReference>
<feature type="transmembrane region" description="Helical" evidence="1">
    <location>
        <begin position="635"/>
        <end position="659"/>
    </location>
</feature>
<keyword evidence="1" id="KW-0472">Membrane</keyword>
<dbReference type="Proteomes" id="UP000187209">
    <property type="component" value="Unassembled WGS sequence"/>
</dbReference>
<feature type="transmembrane region" description="Helical" evidence="1">
    <location>
        <begin position="258"/>
        <end position="278"/>
    </location>
</feature>
<feature type="transmembrane region" description="Helical" evidence="1">
    <location>
        <begin position="604"/>
        <end position="623"/>
    </location>
</feature>
<accession>A0A1R2D2W9</accession>
<feature type="transmembrane region" description="Helical" evidence="1">
    <location>
        <begin position="571"/>
        <end position="592"/>
    </location>
</feature>
<comment type="caution">
    <text evidence="4">The sequence shown here is derived from an EMBL/GenBank/DDBJ whole genome shotgun (WGS) entry which is preliminary data.</text>
</comment>
<evidence type="ECO:0000313" key="5">
    <source>
        <dbReference type="Proteomes" id="UP000187209"/>
    </source>
</evidence>
<feature type="signal peptide" evidence="2">
    <location>
        <begin position="1"/>
        <end position="20"/>
    </location>
</feature>
<feature type="domain" description="Acyltransferase 3" evidence="3">
    <location>
        <begin position="258"/>
        <end position="654"/>
    </location>
</feature>
<name>A0A1R2D2W9_9CILI</name>
<feature type="transmembrane region" description="Helical" evidence="1">
    <location>
        <begin position="345"/>
        <end position="362"/>
    </location>
</feature>
<feature type="transmembrane region" description="Helical" evidence="1">
    <location>
        <begin position="486"/>
        <end position="502"/>
    </location>
</feature>
<evidence type="ECO:0000313" key="4">
    <source>
        <dbReference type="EMBL" id="OMJ95593.1"/>
    </source>
</evidence>
<dbReference type="InterPro" id="IPR052728">
    <property type="entry name" value="O2_lipid_transport_reg"/>
</dbReference>
<feature type="transmembrane region" description="Helical" evidence="1">
    <location>
        <begin position="298"/>
        <end position="324"/>
    </location>
</feature>
<evidence type="ECO:0000256" key="2">
    <source>
        <dbReference type="SAM" id="SignalP"/>
    </source>
</evidence>
<organism evidence="4 5">
    <name type="scientific">Stentor coeruleus</name>
    <dbReference type="NCBI Taxonomy" id="5963"/>
    <lineage>
        <taxon>Eukaryota</taxon>
        <taxon>Sar</taxon>
        <taxon>Alveolata</taxon>
        <taxon>Ciliophora</taxon>
        <taxon>Postciliodesmatophora</taxon>
        <taxon>Heterotrichea</taxon>
        <taxon>Heterotrichida</taxon>
        <taxon>Stentoridae</taxon>
        <taxon>Stentor</taxon>
    </lineage>
</organism>
<dbReference type="GO" id="GO:0016747">
    <property type="term" value="F:acyltransferase activity, transferring groups other than amino-acyl groups"/>
    <property type="evidence" value="ECO:0007669"/>
    <property type="project" value="InterPro"/>
</dbReference>
<dbReference type="PANTHER" id="PTHR11161">
    <property type="entry name" value="O-ACYLTRANSFERASE"/>
    <property type="match status" value="1"/>
</dbReference>
<dbReference type="OrthoDB" id="295273at2759"/>
<keyword evidence="1" id="KW-1133">Transmembrane helix</keyword>
<keyword evidence="5" id="KW-1185">Reference proteome</keyword>
<gene>
    <name evidence="4" type="ORF">SteCoe_1019</name>
</gene>
<sequence length="674" mass="77314">MHKLANILLITLFLTCLCEASLDQCKSDLIKWAEAAYSPADNKYSEMFLYSGKGINDLGLYFQCRDVDGAEYYIFEVQKSPAVVIGLCVPDTCTISDFWLLLSGNATTPLTETLMSYTSSLVYTTNPNLAESRRRLASGSDVFRRISKPSRHVYGIQDFTASAILMLVFCILLILLAIFGTATEFAVISMRSQSLLESSGESSINSEKDRQSLTSFDGVLKEKEKPKYIRILLCFSLYSNATKLFAIKDEKKKEPLDCLNFIRVVSICWVVFGHTHLYRLNNSVVLNVDKVPLQLTHFYFTTVYSGPYSVDTFFWLSGVLQGYLMTMQIAAHKKINWVMIVVHRFIRILPLYMFIILFQWSLTKYVGNGPKWYNAEDLMHSDCADYMWTYPLFINNFVLPSGVNRCLLGSWYLPNDMQFFLVSLPIMYLYVRHSRIFGWALLLIGISFSIISNASISYNEHLHVNLGHPENHQFMDDLYMKPYNRVAPYFIGLLTGFIYYSYKKKKAGEEFDSLAAAIAETVNNSRIVRFIMYGLGLFLINFFMFILYDAYDSYDSWSNSQNAAYFAFQKAAWGLALTLFFLPIFLGHMTFLRSFMQSNWWMPAAKLVFAVYLFHLVVGQIYFQSQPVSYFFSQMSVTMDAIFVAGITFLIVIPITLLVEAPMMNLEKILLHGK</sequence>
<evidence type="ECO:0000259" key="3">
    <source>
        <dbReference type="Pfam" id="PF01757"/>
    </source>
</evidence>
<keyword evidence="1" id="KW-0812">Transmembrane</keyword>
<feature type="chain" id="PRO_5013340107" description="Acyltransferase 3 domain-containing protein" evidence="2">
    <location>
        <begin position="21"/>
        <end position="674"/>
    </location>
</feature>
<feature type="transmembrane region" description="Helical" evidence="1">
    <location>
        <begin position="436"/>
        <end position="456"/>
    </location>
</feature>
<dbReference type="PANTHER" id="PTHR11161:SF0">
    <property type="entry name" value="O-ACYLTRANSFERASE LIKE PROTEIN"/>
    <property type="match status" value="1"/>
</dbReference>
<dbReference type="AlphaFoldDB" id="A0A1R2D2W9"/>
<feature type="transmembrane region" description="Helical" evidence="1">
    <location>
        <begin position="530"/>
        <end position="551"/>
    </location>
</feature>
<dbReference type="EMBL" id="MPUH01000010">
    <property type="protein sequence ID" value="OMJ95593.1"/>
    <property type="molecule type" value="Genomic_DNA"/>
</dbReference>
<feature type="transmembrane region" description="Helical" evidence="1">
    <location>
        <begin position="159"/>
        <end position="182"/>
    </location>
</feature>
<proteinExistence type="predicted"/>
<dbReference type="InterPro" id="IPR002656">
    <property type="entry name" value="Acyl_transf_3_dom"/>
</dbReference>
<reference evidence="4 5" key="1">
    <citation type="submission" date="2016-11" db="EMBL/GenBank/DDBJ databases">
        <title>The macronuclear genome of Stentor coeruleus: a giant cell with tiny introns.</title>
        <authorList>
            <person name="Slabodnick M."/>
            <person name="Ruby J.G."/>
            <person name="Reiff S.B."/>
            <person name="Swart E.C."/>
            <person name="Gosai S."/>
            <person name="Prabakaran S."/>
            <person name="Witkowska E."/>
            <person name="Larue G.E."/>
            <person name="Fisher S."/>
            <person name="Freeman R.M."/>
            <person name="Gunawardena J."/>
            <person name="Chu W."/>
            <person name="Stover N.A."/>
            <person name="Gregory B.D."/>
            <person name="Nowacki M."/>
            <person name="Derisi J."/>
            <person name="Roy S.W."/>
            <person name="Marshall W.F."/>
            <person name="Sood P."/>
        </authorList>
    </citation>
    <scope>NUCLEOTIDE SEQUENCE [LARGE SCALE GENOMIC DNA]</scope>
    <source>
        <strain evidence="4">WM001</strain>
    </source>
</reference>
<evidence type="ECO:0000256" key="1">
    <source>
        <dbReference type="SAM" id="Phobius"/>
    </source>
</evidence>
<protein>
    <recommendedName>
        <fullName evidence="3">Acyltransferase 3 domain-containing protein</fullName>
    </recommendedName>
</protein>
<keyword evidence="2" id="KW-0732">Signal</keyword>